<feature type="region of interest" description="Disordered" evidence="1">
    <location>
        <begin position="16"/>
        <end position="140"/>
    </location>
</feature>
<sequence>MSPTLFRSIGEHIALIDSVDFPRGSSPGSANSGDIDDVGDDRSLSSTPPASDARRGRLEERGRSIKVHELGSKETEEDEHMRWSRSPTLPRKAADPRKPIALPVAHPVNSLGNPPQPPVNHGRKPVQSFNPPQSSVRTYVESPRKQAEIHRVEAWRQWQEPQRQWSGGF</sequence>
<feature type="compositionally biased region" description="Basic and acidic residues" evidence="1">
    <location>
        <begin position="52"/>
        <end position="82"/>
    </location>
</feature>
<name>A0A164NZD1_9AGAM</name>
<accession>A0A164NZD1</accession>
<keyword evidence="3" id="KW-1185">Reference proteome</keyword>
<dbReference type="AlphaFoldDB" id="A0A164NZD1"/>
<dbReference type="Proteomes" id="UP000076722">
    <property type="component" value="Unassembled WGS sequence"/>
</dbReference>
<feature type="compositionally biased region" description="Polar residues" evidence="1">
    <location>
        <begin position="127"/>
        <end position="137"/>
    </location>
</feature>
<reference evidence="2 3" key="1">
    <citation type="journal article" date="2016" name="Mol. Biol. Evol.">
        <title>Comparative Genomics of Early-Diverging Mushroom-Forming Fungi Provides Insights into the Origins of Lignocellulose Decay Capabilities.</title>
        <authorList>
            <person name="Nagy L.G."/>
            <person name="Riley R."/>
            <person name="Tritt A."/>
            <person name="Adam C."/>
            <person name="Daum C."/>
            <person name="Floudas D."/>
            <person name="Sun H."/>
            <person name="Yadav J.S."/>
            <person name="Pangilinan J."/>
            <person name="Larsson K.H."/>
            <person name="Matsuura K."/>
            <person name="Barry K."/>
            <person name="Labutti K."/>
            <person name="Kuo R."/>
            <person name="Ohm R.A."/>
            <person name="Bhattacharya S.S."/>
            <person name="Shirouzu T."/>
            <person name="Yoshinaga Y."/>
            <person name="Martin F.M."/>
            <person name="Grigoriev I.V."/>
            <person name="Hibbett D.S."/>
        </authorList>
    </citation>
    <scope>NUCLEOTIDE SEQUENCE [LARGE SCALE GENOMIC DNA]</scope>
    <source>
        <strain evidence="2 3">HHB9708</strain>
    </source>
</reference>
<evidence type="ECO:0000313" key="3">
    <source>
        <dbReference type="Proteomes" id="UP000076722"/>
    </source>
</evidence>
<proteinExistence type="predicted"/>
<evidence type="ECO:0000313" key="2">
    <source>
        <dbReference type="EMBL" id="KZS88196.1"/>
    </source>
</evidence>
<protein>
    <submittedName>
        <fullName evidence="2">Uncharacterized protein</fullName>
    </submittedName>
</protein>
<evidence type="ECO:0000256" key="1">
    <source>
        <dbReference type="SAM" id="MobiDB-lite"/>
    </source>
</evidence>
<dbReference type="EMBL" id="KV419439">
    <property type="protein sequence ID" value="KZS88196.1"/>
    <property type="molecule type" value="Genomic_DNA"/>
</dbReference>
<gene>
    <name evidence="2" type="ORF">SISNIDRAFT_268503</name>
</gene>
<organism evidence="2 3">
    <name type="scientific">Sistotremastrum niveocremeum HHB9708</name>
    <dbReference type="NCBI Taxonomy" id="1314777"/>
    <lineage>
        <taxon>Eukaryota</taxon>
        <taxon>Fungi</taxon>
        <taxon>Dikarya</taxon>
        <taxon>Basidiomycota</taxon>
        <taxon>Agaricomycotina</taxon>
        <taxon>Agaricomycetes</taxon>
        <taxon>Sistotremastrales</taxon>
        <taxon>Sistotremastraceae</taxon>
        <taxon>Sertulicium</taxon>
        <taxon>Sertulicium niveocremeum</taxon>
    </lineage>
</organism>